<sequence length="302" mass="32168">MHGTEEASKLQKAPTNLPNVAAGLTLEFRPPIPSPASLSSAGCPSGSRFSYLDAESVPSDEGAPTIKIQMAMDVLDEGGSAAGWTPVVRQRRKMGAEPVDVASLHTHLVCEVDIAVLPWAPPSRLVNTVGARSLPPSPTPDPTAAPSPSIVPQARRRQAPEEAGLLGSSTISGSSRHHHAATLYIPADLHLMTMGGLPPPRWRAQCMLVTTQVQKAAQICQGGNQMQSCRLLLCVDVNVKETLCIASIVLIAYDKKGIIFCPKLASHLKIFWLTCSYTSELGCLHGDSFVHSDNTIRSAIES</sequence>
<accession>M8CS17</accession>
<dbReference type="EnsemblPlants" id="EMT26491">
    <property type="protein sequence ID" value="EMT26491"/>
    <property type="gene ID" value="F775_23935"/>
</dbReference>
<reference evidence="2" key="1">
    <citation type="submission" date="2015-06" db="UniProtKB">
        <authorList>
            <consortium name="EnsemblPlants"/>
        </authorList>
    </citation>
    <scope>IDENTIFICATION</scope>
</reference>
<protein>
    <submittedName>
        <fullName evidence="2">Uncharacterized protein</fullName>
    </submittedName>
</protein>
<evidence type="ECO:0000313" key="2">
    <source>
        <dbReference type="EnsemblPlants" id="EMT26491"/>
    </source>
</evidence>
<feature type="region of interest" description="Disordered" evidence="1">
    <location>
        <begin position="130"/>
        <end position="173"/>
    </location>
</feature>
<feature type="compositionally biased region" description="Low complexity" evidence="1">
    <location>
        <begin position="164"/>
        <end position="173"/>
    </location>
</feature>
<evidence type="ECO:0000256" key="1">
    <source>
        <dbReference type="SAM" id="MobiDB-lite"/>
    </source>
</evidence>
<organism evidence="2">
    <name type="scientific">Aegilops tauschii</name>
    <name type="common">Tausch's goatgrass</name>
    <name type="synonym">Aegilops squarrosa</name>
    <dbReference type="NCBI Taxonomy" id="37682"/>
    <lineage>
        <taxon>Eukaryota</taxon>
        <taxon>Viridiplantae</taxon>
        <taxon>Streptophyta</taxon>
        <taxon>Embryophyta</taxon>
        <taxon>Tracheophyta</taxon>
        <taxon>Spermatophyta</taxon>
        <taxon>Magnoliopsida</taxon>
        <taxon>Liliopsida</taxon>
        <taxon>Poales</taxon>
        <taxon>Poaceae</taxon>
        <taxon>BOP clade</taxon>
        <taxon>Pooideae</taxon>
        <taxon>Triticodae</taxon>
        <taxon>Triticeae</taxon>
        <taxon>Triticinae</taxon>
        <taxon>Aegilops</taxon>
    </lineage>
</organism>
<name>M8CS17_AEGTA</name>
<dbReference type="AlphaFoldDB" id="M8CS17"/>
<feature type="compositionally biased region" description="Pro residues" evidence="1">
    <location>
        <begin position="135"/>
        <end position="145"/>
    </location>
</feature>
<proteinExistence type="predicted"/>